<gene>
    <name evidence="2" type="ORF">FEM03_22590</name>
</gene>
<keyword evidence="1" id="KW-0732">Signal</keyword>
<proteinExistence type="predicted"/>
<dbReference type="PROSITE" id="PS51257">
    <property type="entry name" value="PROKAR_LIPOPROTEIN"/>
    <property type="match status" value="1"/>
</dbReference>
<organism evidence="2 3">
    <name type="scientific">Phragmitibacter flavus</name>
    <dbReference type="NCBI Taxonomy" id="2576071"/>
    <lineage>
        <taxon>Bacteria</taxon>
        <taxon>Pseudomonadati</taxon>
        <taxon>Verrucomicrobiota</taxon>
        <taxon>Verrucomicrobiia</taxon>
        <taxon>Verrucomicrobiales</taxon>
        <taxon>Verrucomicrobiaceae</taxon>
        <taxon>Phragmitibacter</taxon>
    </lineage>
</organism>
<accession>A0A5R8K853</accession>
<evidence type="ECO:0000313" key="2">
    <source>
        <dbReference type="EMBL" id="TLD68493.1"/>
    </source>
</evidence>
<dbReference type="RefSeq" id="WP_138088584.1">
    <property type="nucleotide sequence ID" value="NZ_VAUV01000024.1"/>
</dbReference>
<dbReference type="OrthoDB" id="190689at2"/>
<sequence>MNARFFFNTAMAAAILACAPAIKAQTTLKADHPTAAVVNKYLVAIVEQDWTTAAGMIFPVSLESRQQKMSQALKSSPTMTEEAARLKLLGLKEISELEKLTPQEAYVADRKAVYSRMPIAPDVIKKKKESLKINILGLIPENDGKIVHAIVRTNQETNDTGISELLLISMIQDKTNTAKWFINPDMQQPIATPIGGAAPAPAPAAP</sequence>
<dbReference type="EMBL" id="VAUV01000024">
    <property type="protein sequence ID" value="TLD68493.1"/>
    <property type="molecule type" value="Genomic_DNA"/>
</dbReference>
<dbReference type="Proteomes" id="UP000306196">
    <property type="component" value="Unassembled WGS sequence"/>
</dbReference>
<feature type="chain" id="PRO_5024381721" description="DUF4252 domain-containing protein" evidence="1">
    <location>
        <begin position="25"/>
        <end position="206"/>
    </location>
</feature>
<evidence type="ECO:0008006" key="4">
    <source>
        <dbReference type="Google" id="ProtNLM"/>
    </source>
</evidence>
<comment type="caution">
    <text evidence="2">The sequence shown here is derived from an EMBL/GenBank/DDBJ whole genome shotgun (WGS) entry which is preliminary data.</text>
</comment>
<feature type="signal peptide" evidence="1">
    <location>
        <begin position="1"/>
        <end position="24"/>
    </location>
</feature>
<keyword evidence="3" id="KW-1185">Reference proteome</keyword>
<evidence type="ECO:0000313" key="3">
    <source>
        <dbReference type="Proteomes" id="UP000306196"/>
    </source>
</evidence>
<protein>
    <recommendedName>
        <fullName evidence="4">DUF4252 domain-containing protein</fullName>
    </recommendedName>
</protein>
<reference evidence="2 3" key="1">
    <citation type="submission" date="2019-05" db="EMBL/GenBank/DDBJ databases">
        <title>Verrucobacter flavum gen. nov., sp. nov. a new member of the family Verrucomicrobiaceae.</title>
        <authorList>
            <person name="Szuroczki S."/>
            <person name="Abbaszade G."/>
            <person name="Szabo A."/>
            <person name="Felfoldi T."/>
            <person name="Schumann P."/>
            <person name="Boka K."/>
            <person name="Keki Z."/>
            <person name="Toumi M."/>
            <person name="Toth E."/>
        </authorList>
    </citation>
    <scope>NUCLEOTIDE SEQUENCE [LARGE SCALE GENOMIC DNA]</scope>
    <source>
        <strain evidence="2 3">MG-N-17</strain>
    </source>
</reference>
<dbReference type="AlphaFoldDB" id="A0A5R8K853"/>
<name>A0A5R8K853_9BACT</name>
<evidence type="ECO:0000256" key="1">
    <source>
        <dbReference type="SAM" id="SignalP"/>
    </source>
</evidence>